<dbReference type="EMBL" id="QGUI02000140">
    <property type="protein sequence ID" value="MFO7192885.1"/>
    <property type="molecule type" value="Genomic_DNA"/>
</dbReference>
<sequence>MTQDEHLAEADVRLKVGWTHATTLLVQPVNQFMVQLGAMSGNNPTASTSSCALFLPVVSATDAAGQQESYPIWVGGCRWTCMAVTT</sequence>
<protein>
    <submittedName>
        <fullName evidence="1">Uncharacterized protein</fullName>
    </submittedName>
</protein>
<reference evidence="1 2" key="1">
    <citation type="journal article" date="2021" name="BMC Genomics">
        <title>Genome-resolved metagenome and metatranscriptome analyses of thermophilic composting reveal key bacterial players and their metabolic interactions.</title>
        <authorList>
            <person name="Braga L.P.P."/>
            <person name="Pereira R.V."/>
            <person name="Martins L.F."/>
            <person name="Moura L.M.S."/>
            <person name="Sanchez F.B."/>
            <person name="Patane J.S.L."/>
            <person name="da Silva A.M."/>
            <person name="Setubal J.C."/>
        </authorList>
    </citation>
    <scope>NUCLEOTIDE SEQUENCE [LARGE SCALE GENOMIC DNA]</scope>
    <source>
        <strain evidence="1">ZC4RG45</strain>
    </source>
</reference>
<gene>
    <name evidence="1" type="ORF">DIU77_011640</name>
</gene>
<dbReference type="Proteomes" id="UP000249324">
    <property type="component" value="Unassembled WGS sequence"/>
</dbReference>
<evidence type="ECO:0000313" key="2">
    <source>
        <dbReference type="Proteomes" id="UP000249324"/>
    </source>
</evidence>
<proteinExistence type="predicted"/>
<evidence type="ECO:0000313" key="1">
    <source>
        <dbReference type="EMBL" id="MFO7192885.1"/>
    </source>
</evidence>
<comment type="caution">
    <text evidence="1">The sequence shown here is derived from an EMBL/GenBank/DDBJ whole genome shotgun (WGS) entry which is preliminary data.</text>
</comment>
<name>A0ABD6FHX4_9PSEU</name>
<dbReference type="AlphaFoldDB" id="A0ABD6FHX4"/>
<accession>A0ABD6FHX4</accession>
<organism evidence="1 2">
    <name type="scientific">Thermocrispum agreste</name>
    <dbReference type="NCBI Taxonomy" id="37925"/>
    <lineage>
        <taxon>Bacteria</taxon>
        <taxon>Bacillati</taxon>
        <taxon>Actinomycetota</taxon>
        <taxon>Actinomycetes</taxon>
        <taxon>Pseudonocardiales</taxon>
        <taxon>Pseudonocardiaceae</taxon>
        <taxon>Thermocrispum</taxon>
    </lineage>
</organism>